<feature type="domain" description="DUF7820" evidence="3">
    <location>
        <begin position="401"/>
        <end position="735"/>
    </location>
</feature>
<dbReference type="PANTHER" id="PTHR42078">
    <property type="entry name" value="GLUCAN 1, 4-ALPHA-GLUCOSIDASE"/>
    <property type="match status" value="1"/>
</dbReference>
<feature type="compositionally biased region" description="Polar residues" evidence="1">
    <location>
        <begin position="149"/>
        <end position="163"/>
    </location>
</feature>
<protein>
    <recommendedName>
        <fullName evidence="3">DUF7820 domain-containing protein</fullName>
    </recommendedName>
</protein>
<feature type="compositionally biased region" description="Low complexity" evidence="1">
    <location>
        <begin position="538"/>
        <end position="551"/>
    </location>
</feature>
<feature type="compositionally biased region" description="Polar residues" evidence="1">
    <location>
        <begin position="180"/>
        <end position="195"/>
    </location>
</feature>
<keyword evidence="2" id="KW-0812">Transmembrane</keyword>
<evidence type="ECO:0000313" key="5">
    <source>
        <dbReference type="Proteomes" id="UP000707071"/>
    </source>
</evidence>
<comment type="caution">
    <text evidence="4">The sequence shown here is derived from an EMBL/GenBank/DDBJ whole genome shotgun (WGS) entry which is preliminary data.</text>
</comment>
<dbReference type="Proteomes" id="UP000707071">
    <property type="component" value="Unassembled WGS sequence"/>
</dbReference>
<feature type="region of interest" description="Disordered" evidence="1">
    <location>
        <begin position="613"/>
        <end position="635"/>
    </location>
</feature>
<feature type="compositionally biased region" description="Low complexity" evidence="1">
    <location>
        <begin position="74"/>
        <end position="84"/>
    </location>
</feature>
<dbReference type="AlphaFoldDB" id="A0A9P7QPV7"/>
<keyword evidence="5" id="KW-1185">Reference proteome</keyword>
<keyword evidence="2" id="KW-0472">Membrane</keyword>
<gene>
    <name evidence="4" type="ORF">E4U09_002943</name>
</gene>
<dbReference type="PANTHER" id="PTHR42078:SF1">
    <property type="entry name" value="GLUCAN 1, 4-ALPHA-GLUCOSIDASE"/>
    <property type="match status" value="1"/>
</dbReference>
<feature type="region of interest" description="Disordered" evidence="1">
    <location>
        <begin position="1"/>
        <end position="315"/>
    </location>
</feature>
<evidence type="ECO:0000259" key="3">
    <source>
        <dbReference type="Pfam" id="PF25130"/>
    </source>
</evidence>
<name>A0A9P7QPV7_9HYPO</name>
<feature type="compositionally biased region" description="Low complexity" evidence="1">
    <location>
        <begin position="613"/>
        <end position="629"/>
    </location>
</feature>
<feature type="compositionally biased region" description="Polar residues" evidence="1">
    <location>
        <begin position="42"/>
        <end position="56"/>
    </location>
</feature>
<evidence type="ECO:0000313" key="4">
    <source>
        <dbReference type="EMBL" id="KAG6302464.1"/>
    </source>
</evidence>
<feature type="compositionally biased region" description="Polar residues" evidence="1">
    <location>
        <begin position="301"/>
        <end position="311"/>
    </location>
</feature>
<feature type="compositionally biased region" description="Polar residues" evidence="1">
    <location>
        <begin position="255"/>
        <end position="264"/>
    </location>
</feature>
<sequence length="741" mass="79880">MQPGESDSGAERTTSTTRDSIRRSEDDYDLAVNAVSDGFRPSASTGPNAPSTSSPLPLQPDSDRISNPPPPSSQPTTSASATPSKDADNLNRPSSTSKSHPRPHDSLTLRNDGLTSTRNEQSPSSSSATHSDPQFPGPIQPSHPYQLYPQRTYSNATSSTEPLSSAYGGPRGPAHPYALYTQSTATPEDPSQQSIPVGFNGLGNGYRRQLGPDGEEAGDLIGPLGHMEELPPYTRYPDEACVAKPATEPAAATSIPPQTNTTEPVASAAPPSPALPIPGAGGIGLATRNPEFSSTEDDLHNTPQRTGSIRSVPSVESYHQVNGAARQYAEKPAQGKWQRRAKKKLWGVVPYWAICLLWSGIVIMGIIMGTVIGTIVTRQHGTPPPRDKSSGQKSVSDEILYMQELPHGLPPLDTGCYALPPMEKYQVPKACIKNPAQSPAWSCDVPFRWYSMNVTTVPDVADTSNYALKLAPFDPKASKFIWGSQPPNIPESQRLFLVKDLAERSRGPAWHLEVEYNKTVILREDQLQAPPTSPSPPFSHSSSSSSTSPNPMATGADKRHEDLLGPRASAFDKSRFMRKSFAASPGDKPWICTWPNIKLQVFIYANQTFASTKSTTSSSAGPSSTTGLSDTPSPTNYKAPYPKLVKFVERRPDHSPDATCTQYVILDGGRDKVINYDENHRPITIKINEVPSRGGRDGISDHFASSSASSWEVSSSSSSSSLQERDVDLTPCGCVSFSWSV</sequence>
<organism evidence="4 5">
    <name type="scientific">Claviceps aff. purpurea</name>
    <dbReference type="NCBI Taxonomy" id="1967640"/>
    <lineage>
        <taxon>Eukaryota</taxon>
        <taxon>Fungi</taxon>
        <taxon>Dikarya</taxon>
        <taxon>Ascomycota</taxon>
        <taxon>Pezizomycotina</taxon>
        <taxon>Sordariomycetes</taxon>
        <taxon>Hypocreomycetidae</taxon>
        <taxon>Hypocreales</taxon>
        <taxon>Clavicipitaceae</taxon>
        <taxon>Claviceps</taxon>
    </lineage>
</organism>
<keyword evidence="2" id="KW-1133">Transmembrane helix</keyword>
<proteinExistence type="predicted"/>
<feature type="region of interest" description="Disordered" evidence="1">
    <location>
        <begin position="527"/>
        <end position="562"/>
    </location>
</feature>
<dbReference type="EMBL" id="SRRH01000024">
    <property type="protein sequence ID" value="KAG6302464.1"/>
    <property type="molecule type" value="Genomic_DNA"/>
</dbReference>
<dbReference type="InterPro" id="IPR056722">
    <property type="entry name" value="DUF7820"/>
</dbReference>
<reference evidence="4 5" key="1">
    <citation type="journal article" date="2020" name="bioRxiv">
        <title>Whole genome comparisons of ergot fungi reveals the divergence and evolution of species within the genus Claviceps are the result of varying mechanisms driving genome evolution and host range expansion.</title>
        <authorList>
            <person name="Wyka S.A."/>
            <person name="Mondo S.J."/>
            <person name="Liu M."/>
            <person name="Dettman J."/>
            <person name="Nalam V."/>
            <person name="Broders K.D."/>
        </authorList>
    </citation>
    <scope>NUCLEOTIDE SEQUENCE [LARGE SCALE GENOMIC DNA]</scope>
    <source>
        <strain evidence="4 5">Clav52</strain>
    </source>
</reference>
<accession>A0A9P7QPV7</accession>
<dbReference type="Pfam" id="PF25130">
    <property type="entry name" value="DUF7820"/>
    <property type="match status" value="1"/>
</dbReference>
<feature type="transmembrane region" description="Helical" evidence="2">
    <location>
        <begin position="349"/>
        <end position="376"/>
    </location>
</feature>
<evidence type="ECO:0000256" key="1">
    <source>
        <dbReference type="SAM" id="MobiDB-lite"/>
    </source>
</evidence>
<evidence type="ECO:0000256" key="2">
    <source>
        <dbReference type="SAM" id="Phobius"/>
    </source>
</evidence>